<dbReference type="Gene3D" id="1.10.510.10">
    <property type="entry name" value="Transferase(Phosphotransferase) domain 1"/>
    <property type="match status" value="1"/>
</dbReference>
<evidence type="ECO:0000256" key="2">
    <source>
        <dbReference type="ARBA" id="ARBA00022679"/>
    </source>
</evidence>
<protein>
    <submittedName>
        <fullName evidence="7">Cyclin-dependent kinase G-2</fullName>
    </submittedName>
</protein>
<evidence type="ECO:0000256" key="3">
    <source>
        <dbReference type="ARBA" id="ARBA00022741"/>
    </source>
</evidence>
<dbReference type="InterPro" id="IPR000719">
    <property type="entry name" value="Prot_kinase_dom"/>
</dbReference>
<dbReference type="SMART" id="SM00220">
    <property type="entry name" value="S_TKc"/>
    <property type="match status" value="1"/>
</dbReference>
<gene>
    <name evidence="7" type="ORF">Scaly_2185300</name>
</gene>
<dbReference type="PROSITE" id="PS50011">
    <property type="entry name" value="PROTEIN_KINASE_DOM"/>
    <property type="match status" value="1"/>
</dbReference>
<keyword evidence="1" id="KW-0723">Serine/threonine-protein kinase</keyword>
<dbReference type="InterPro" id="IPR050108">
    <property type="entry name" value="CDK"/>
</dbReference>
<keyword evidence="3" id="KW-0547">Nucleotide-binding</keyword>
<keyword evidence="4 7" id="KW-0418">Kinase</keyword>
<feature type="domain" description="Protein kinase" evidence="6">
    <location>
        <begin position="1"/>
        <end position="185"/>
    </location>
</feature>
<dbReference type="Pfam" id="PF00069">
    <property type="entry name" value="Pkinase"/>
    <property type="match status" value="1"/>
</dbReference>
<evidence type="ECO:0000313" key="7">
    <source>
        <dbReference type="EMBL" id="KAL0332838.1"/>
    </source>
</evidence>
<sequence>MAFAVLYSCNQNDHDHHPANHSQNVIVGRADHYVYLNVISEGPYGVMFRALNKKTGEVLQSESGSYSPGVATLWYRAPEVLAGAETYSSAVDMWSVGCIMAEMLLKQVLFKGRCEIEQLHIIYMSFGIGCAKPYSNQLLRRFLNAMTLGRTPVLTQLGFDLLNRLLRFDPDKRITADEALNHGWFKEFDPYFFRNLPKPVNNRHSGSCNSQMMFLVSC</sequence>
<reference evidence="7" key="1">
    <citation type="submission" date="2020-06" db="EMBL/GenBank/DDBJ databases">
        <authorList>
            <person name="Li T."/>
            <person name="Hu X."/>
            <person name="Zhang T."/>
            <person name="Song X."/>
            <person name="Zhang H."/>
            <person name="Dai N."/>
            <person name="Sheng W."/>
            <person name="Hou X."/>
            <person name="Wei L."/>
        </authorList>
    </citation>
    <scope>NUCLEOTIDE SEQUENCE</scope>
    <source>
        <strain evidence="7">KEN8</strain>
        <tissue evidence="7">Leaf</tissue>
    </source>
</reference>
<proteinExistence type="predicted"/>
<evidence type="ECO:0000259" key="6">
    <source>
        <dbReference type="PROSITE" id="PS50011"/>
    </source>
</evidence>
<name>A0AAW2MPE6_9LAMI</name>
<dbReference type="SUPFAM" id="SSF56112">
    <property type="entry name" value="Protein kinase-like (PK-like)"/>
    <property type="match status" value="1"/>
</dbReference>
<dbReference type="EMBL" id="JACGWM010000013">
    <property type="protein sequence ID" value="KAL0332838.1"/>
    <property type="molecule type" value="Genomic_DNA"/>
</dbReference>
<keyword evidence="5" id="KW-0067">ATP-binding</keyword>
<reference evidence="7" key="2">
    <citation type="journal article" date="2024" name="Plant">
        <title>Genomic evolution and insights into agronomic trait innovations of Sesamum species.</title>
        <authorList>
            <person name="Miao H."/>
            <person name="Wang L."/>
            <person name="Qu L."/>
            <person name="Liu H."/>
            <person name="Sun Y."/>
            <person name="Le M."/>
            <person name="Wang Q."/>
            <person name="Wei S."/>
            <person name="Zheng Y."/>
            <person name="Lin W."/>
            <person name="Duan Y."/>
            <person name="Cao H."/>
            <person name="Xiong S."/>
            <person name="Wang X."/>
            <person name="Wei L."/>
            <person name="Li C."/>
            <person name="Ma Q."/>
            <person name="Ju M."/>
            <person name="Zhao R."/>
            <person name="Li G."/>
            <person name="Mu C."/>
            <person name="Tian Q."/>
            <person name="Mei H."/>
            <person name="Zhang T."/>
            <person name="Gao T."/>
            <person name="Zhang H."/>
        </authorList>
    </citation>
    <scope>NUCLEOTIDE SEQUENCE</scope>
    <source>
        <strain evidence="7">KEN8</strain>
    </source>
</reference>
<dbReference type="GO" id="GO:0005524">
    <property type="term" value="F:ATP binding"/>
    <property type="evidence" value="ECO:0007669"/>
    <property type="project" value="UniProtKB-KW"/>
</dbReference>
<keyword evidence="2" id="KW-0808">Transferase</keyword>
<dbReference type="PANTHER" id="PTHR24056:SF107">
    <property type="entry name" value="CYCLIN-DEPENDENT KINASE 11A-RELATED"/>
    <property type="match status" value="1"/>
</dbReference>
<dbReference type="PANTHER" id="PTHR24056">
    <property type="entry name" value="CELL DIVISION PROTEIN KINASE"/>
    <property type="match status" value="1"/>
</dbReference>
<evidence type="ECO:0000256" key="1">
    <source>
        <dbReference type="ARBA" id="ARBA00022527"/>
    </source>
</evidence>
<dbReference type="InterPro" id="IPR011009">
    <property type="entry name" value="Kinase-like_dom_sf"/>
</dbReference>
<comment type="caution">
    <text evidence="7">The sequence shown here is derived from an EMBL/GenBank/DDBJ whole genome shotgun (WGS) entry which is preliminary data.</text>
</comment>
<evidence type="ECO:0000256" key="5">
    <source>
        <dbReference type="ARBA" id="ARBA00022840"/>
    </source>
</evidence>
<dbReference type="GO" id="GO:0004674">
    <property type="term" value="F:protein serine/threonine kinase activity"/>
    <property type="evidence" value="ECO:0007669"/>
    <property type="project" value="UniProtKB-KW"/>
</dbReference>
<dbReference type="GO" id="GO:0007346">
    <property type="term" value="P:regulation of mitotic cell cycle"/>
    <property type="evidence" value="ECO:0007669"/>
    <property type="project" value="TreeGrafter"/>
</dbReference>
<evidence type="ECO:0000256" key="4">
    <source>
        <dbReference type="ARBA" id="ARBA00022777"/>
    </source>
</evidence>
<dbReference type="GO" id="GO:0005634">
    <property type="term" value="C:nucleus"/>
    <property type="evidence" value="ECO:0007669"/>
    <property type="project" value="TreeGrafter"/>
</dbReference>
<dbReference type="AlphaFoldDB" id="A0AAW2MPE6"/>
<accession>A0AAW2MPE6</accession>
<organism evidence="7">
    <name type="scientific">Sesamum calycinum</name>
    <dbReference type="NCBI Taxonomy" id="2727403"/>
    <lineage>
        <taxon>Eukaryota</taxon>
        <taxon>Viridiplantae</taxon>
        <taxon>Streptophyta</taxon>
        <taxon>Embryophyta</taxon>
        <taxon>Tracheophyta</taxon>
        <taxon>Spermatophyta</taxon>
        <taxon>Magnoliopsida</taxon>
        <taxon>eudicotyledons</taxon>
        <taxon>Gunneridae</taxon>
        <taxon>Pentapetalae</taxon>
        <taxon>asterids</taxon>
        <taxon>lamiids</taxon>
        <taxon>Lamiales</taxon>
        <taxon>Pedaliaceae</taxon>
        <taxon>Sesamum</taxon>
    </lineage>
</organism>